<dbReference type="SUPFAM" id="SSF51556">
    <property type="entry name" value="Metallo-dependent hydrolases"/>
    <property type="match status" value="1"/>
</dbReference>
<dbReference type="eggNOG" id="COG2355">
    <property type="taxonomic scope" value="Bacteria"/>
</dbReference>
<comment type="caution">
    <text evidence="1">The sequence shown here is derived from an EMBL/GenBank/DDBJ whole genome shotgun (WGS) entry which is preliminary data.</text>
</comment>
<dbReference type="CDD" id="cd01301">
    <property type="entry name" value="rDP_like"/>
    <property type="match status" value="1"/>
</dbReference>
<name>A0A0A5G8I4_9BACI</name>
<dbReference type="PANTHER" id="PTHR10443">
    <property type="entry name" value="MICROSOMAL DIPEPTIDASE"/>
    <property type="match status" value="1"/>
</dbReference>
<dbReference type="RefSeq" id="WP_036831818.1">
    <property type="nucleotide sequence ID" value="NZ_AVPG01000002.1"/>
</dbReference>
<dbReference type="EMBL" id="AVPG01000002">
    <property type="protein sequence ID" value="KGX88369.1"/>
    <property type="molecule type" value="Genomic_DNA"/>
</dbReference>
<dbReference type="AlphaFoldDB" id="A0A0A5G8I4"/>
<dbReference type="PROSITE" id="PS51365">
    <property type="entry name" value="RENAL_DIPEPTIDASE_2"/>
    <property type="match status" value="1"/>
</dbReference>
<evidence type="ECO:0000313" key="2">
    <source>
        <dbReference type="Proteomes" id="UP000030401"/>
    </source>
</evidence>
<dbReference type="InterPro" id="IPR032466">
    <property type="entry name" value="Metal_Hydrolase"/>
</dbReference>
<gene>
    <name evidence="1" type="ORF">N784_06820</name>
</gene>
<sequence>MIIDAHCDVLWKLWSNEHLSFHNSEELRVNYEKWKNSHVKVQCFAIFVPEEVPSEQQFQVALKMVDLFYERIIEPYDEIQVITCQEDVLNLQPHEKGAMLTLEGCHPIGEDIVKLKTLLRLGVQAVGLTWNQANAVCDGIGEERGAGLSSFGKRVVSVLNEYRIWTDVSHLSYQGFWDVMKLAEYPMASHSNAYALAPHPRNLDDEQVKELISRDAFIGVTYVCPFLTQKDVATTDDIIRHLEYIISLGGSDVVGLGSDFDGTSCVIEGIIDYTDYDDFERLLQQQFPPSLFANITYQNFIAHFPK</sequence>
<accession>A0A0A5G8I4</accession>
<evidence type="ECO:0000313" key="1">
    <source>
        <dbReference type="EMBL" id="KGX88369.1"/>
    </source>
</evidence>
<dbReference type="GO" id="GO:0070573">
    <property type="term" value="F:metallodipeptidase activity"/>
    <property type="evidence" value="ECO:0007669"/>
    <property type="project" value="InterPro"/>
</dbReference>
<protein>
    <recommendedName>
        <fullName evidence="3">Diguanylate cyclase</fullName>
    </recommendedName>
</protein>
<dbReference type="Proteomes" id="UP000030401">
    <property type="component" value="Unassembled WGS sequence"/>
</dbReference>
<dbReference type="GO" id="GO:0006508">
    <property type="term" value="P:proteolysis"/>
    <property type="evidence" value="ECO:0007669"/>
    <property type="project" value="InterPro"/>
</dbReference>
<organism evidence="1 2">
    <name type="scientific">Pontibacillus litoralis JSM 072002</name>
    <dbReference type="NCBI Taxonomy" id="1385512"/>
    <lineage>
        <taxon>Bacteria</taxon>
        <taxon>Bacillati</taxon>
        <taxon>Bacillota</taxon>
        <taxon>Bacilli</taxon>
        <taxon>Bacillales</taxon>
        <taxon>Bacillaceae</taxon>
        <taxon>Pontibacillus</taxon>
    </lineage>
</organism>
<dbReference type="STRING" id="1385512.N784_06820"/>
<dbReference type="PANTHER" id="PTHR10443:SF12">
    <property type="entry name" value="DIPEPTIDASE"/>
    <property type="match status" value="1"/>
</dbReference>
<evidence type="ECO:0008006" key="3">
    <source>
        <dbReference type="Google" id="ProtNLM"/>
    </source>
</evidence>
<reference evidence="1 2" key="1">
    <citation type="submission" date="2013-08" db="EMBL/GenBank/DDBJ databases">
        <authorList>
            <person name="Huang J."/>
            <person name="Wang G."/>
        </authorList>
    </citation>
    <scope>NUCLEOTIDE SEQUENCE [LARGE SCALE GENOMIC DNA]</scope>
    <source>
        <strain evidence="1 2">JSM 072002</strain>
    </source>
</reference>
<proteinExistence type="predicted"/>
<dbReference type="InterPro" id="IPR008257">
    <property type="entry name" value="Pept_M19"/>
</dbReference>
<keyword evidence="2" id="KW-1185">Reference proteome</keyword>
<dbReference type="Pfam" id="PF01244">
    <property type="entry name" value="Peptidase_M19"/>
    <property type="match status" value="1"/>
</dbReference>
<dbReference type="Gene3D" id="3.20.20.140">
    <property type="entry name" value="Metal-dependent hydrolases"/>
    <property type="match status" value="1"/>
</dbReference>